<sequence length="742" mass="81194">MELNNFRPESHVAQRSRRDKLRVQHNSAAQAHHLEDYPSHYEQLSFPQEINPTDLRYGNISYNPSMFSSEMLNFAANSQVLVPSKDSNRPLVEGGASFGNSSHPMSSMFNSIAKVSGDPQNCGGTWKSIGSQQSCDWIVNYSGCQSNPTPMFIGESLASDVKVNANLSSHSLYLKPSFNGYQDMQSSLTNPSSEVSNQNNQKHYDEMHFNSHPFYPNPSLLPNYGDQSNPWISGELGYLANKSSSDLRAVANDSNTQGLSLSLSPVLPSKPQTNQCGEDLHSAIGVLNDPHGSKGLKKDYLCSNLKPTVGGSRVLGSSTSQEMVGSSTFAHRNMGPLGPFTGYATILKGSKFLKPAQVLLDEICSATDPQPIRSCEVYDKGGSEEISGSANAVNVSESVVGAKGGDSGVSSSTFYGSNKMSGEACVRSSSGEYFRPEYQQKKAKLLFMQEEVCKRYKQYHQQMQMVVSSFESVAGLSSATPYVSLALKTISRHFRCLKNAISDQIKHIRKTLGEDLSPTTGASSSMGDTRSSGGIKFVDQSFMKPKSGGGNMGFFEPQQPVWRPQRGLPERSVAVLRSWLFDHFLHPYPTDTDKHMLATRTGLSRNQVSNWFINARVRLWKPMVEEIHMLETKGLAEPNSNAGKTDGQPTSAGEGPSCPNDDYPSAEQWNQEKRSRVECQVPAAMDGGSLMGFVPYHRSALEIGGLGPVSLTLGLRQSAESVQQEHQIRQHFGGQMIHDFVG</sequence>
<name>A0A2R6PQ68_ACTCC</name>
<feature type="compositionally biased region" description="Polar residues" evidence="9">
    <location>
        <begin position="638"/>
        <end position="651"/>
    </location>
</feature>
<dbReference type="SMART" id="SM00574">
    <property type="entry name" value="POX"/>
    <property type="match status" value="1"/>
</dbReference>
<dbReference type="GO" id="GO:0003677">
    <property type="term" value="F:DNA binding"/>
    <property type="evidence" value="ECO:0007669"/>
    <property type="project" value="UniProtKB-UniRule"/>
</dbReference>
<dbReference type="Gene3D" id="1.10.10.60">
    <property type="entry name" value="Homeodomain-like"/>
    <property type="match status" value="1"/>
</dbReference>
<evidence type="ECO:0000256" key="4">
    <source>
        <dbReference type="ARBA" id="ARBA00023125"/>
    </source>
</evidence>
<organism evidence="11 12">
    <name type="scientific">Actinidia chinensis var. chinensis</name>
    <name type="common">Chinese soft-hair kiwi</name>
    <dbReference type="NCBI Taxonomy" id="1590841"/>
    <lineage>
        <taxon>Eukaryota</taxon>
        <taxon>Viridiplantae</taxon>
        <taxon>Streptophyta</taxon>
        <taxon>Embryophyta</taxon>
        <taxon>Tracheophyta</taxon>
        <taxon>Spermatophyta</taxon>
        <taxon>Magnoliopsida</taxon>
        <taxon>eudicotyledons</taxon>
        <taxon>Gunneridae</taxon>
        <taxon>Pentapetalae</taxon>
        <taxon>asterids</taxon>
        <taxon>Ericales</taxon>
        <taxon>Actinidiaceae</taxon>
        <taxon>Actinidia</taxon>
    </lineage>
</organism>
<evidence type="ECO:0000313" key="12">
    <source>
        <dbReference type="Proteomes" id="UP000241394"/>
    </source>
</evidence>
<protein>
    <submittedName>
        <fullName evidence="11">BEL1-like homeodomain protein 8</fullName>
    </submittedName>
</protein>
<keyword evidence="7 8" id="KW-0539">Nucleus</keyword>
<dbReference type="Gramene" id="PSR95205">
    <property type="protein sequence ID" value="PSR95205"/>
    <property type="gene ID" value="CEY00_Acc25962"/>
</dbReference>
<evidence type="ECO:0000256" key="1">
    <source>
        <dbReference type="ARBA" id="ARBA00004123"/>
    </source>
</evidence>
<dbReference type="PANTHER" id="PTHR11850">
    <property type="entry name" value="HOMEOBOX PROTEIN TRANSCRIPTION FACTORS"/>
    <property type="match status" value="1"/>
</dbReference>
<dbReference type="Pfam" id="PF05920">
    <property type="entry name" value="Homeobox_KN"/>
    <property type="match status" value="1"/>
</dbReference>
<dbReference type="OMA" id="MEMSGFR"/>
<dbReference type="GO" id="GO:0006355">
    <property type="term" value="P:regulation of DNA-templated transcription"/>
    <property type="evidence" value="ECO:0007669"/>
    <property type="project" value="InterPro"/>
</dbReference>
<proteinExistence type="inferred from homology"/>
<comment type="similarity">
    <text evidence="2">Belongs to the TALE/BELL homeobox family.</text>
</comment>
<gene>
    <name evidence="11" type="ORF">CEY00_Acc25962</name>
</gene>
<feature type="DNA-binding region" description="Homeobox" evidence="8">
    <location>
        <begin position="561"/>
        <end position="623"/>
    </location>
</feature>
<evidence type="ECO:0000256" key="6">
    <source>
        <dbReference type="ARBA" id="ARBA00023163"/>
    </source>
</evidence>
<dbReference type="STRING" id="1590841.A0A2R6PQ68"/>
<dbReference type="OrthoDB" id="10056939at2759"/>
<keyword evidence="6" id="KW-0804">Transcription</keyword>
<evidence type="ECO:0000256" key="2">
    <source>
        <dbReference type="ARBA" id="ARBA00006454"/>
    </source>
</evidence>
<evidence type="ECO:0000256" key="8">
    <source>
        <dbReference type="PROSITE-ProRule" id="PRU00108"/>
    </source>
</evidence>
<keyword evidence="3" id="KW-0805">Transcription regulation</keyword>
<keyword evidence="12" id="KW-1185">Reference proteome</keyword>
<evidence type="ECO:0000256" key="3">
    <source>
        <dbReference type="ARBA" id="ARBA00023015"/>
    </source>
</evidence>
<evidence type="ECO:0000259" key="10">
    <source>
        <dbReference type="PROSITE" id="PS50071"/>
    </source>
</evidence>
<dbReference type="SMART" id="SM00389">
    <property type="entry name" value="HOX"/>
    <property type="match status" value="1"/>
</dbReference>
<reference evidence="12" key="2">
    <citation type="journal article" date="2018" name="BMC Genomics">
        <title>A manually annotated Actinidia chinensis var. chinensis (kiwifruit) genome highlights the challenges associated with draft genomes and gene prediction in plants.</title>
        <authorList>
            <person name="Pilkington S.M."/>
            <person name="Crowhurst R."/>
            <person name="Hilario E."/>
            <person name="Nardozza S."/>
            <person name="Fraser L."/>
            <person name="Peng Y."/>
            <person name="Gunaseelan K."/>
            <person name="Simpson R."/>
            <person name="Tahir J."/>
            <person name="Deroles S.C."/>
            <person name="Templeton K."/>
            <person name="Luo Z."/>
            <person name="Davy M."/>
            <person name="Cheng C."/>
            <person name="McNeilage M."/>
            <person name="Scaglione D."/>
            <person name="Liu Y."/>
            <person name="Zhang Q."/>
            <person name="Datson P."/>
            <person name="De Silva N."/>
            <person name="Gardiner S.E."/>
            <person name="Bassett H."/>
            <person name="Chagne D."/>
            <person name="McCallum J."/>
            <person name="Dzierzon H."/>
            <person name="Deng C."/>
            <person name="Wang Y.Y."/>
            <person name="Barron L."/>
            <person name="Manako K."/>
            <person name="Bowen J."/>
            <person name="Foster T.M."/>
            <person name="Erridge Z.A."/>
            <person name="Tiffin H."/>
            <person name="Waite C.N."/>
            <person name="Davies K.M."/>
            <person name="Grierson E.P."/>
            <person name="Laing W.A."/>
            <person name="Kirk R."/>
            <person name="Chen X."/>
            <person name="Wood M."/>
            <person name="Montefiori M."/>
            <person name="Brummell D.A."/>
            <person name="Schwinn K.E."/>
            <person name="Catanach A."/>
            <person name="Fullerton C."/>
            <person name="Li D."/>
            <person name="Meiyalaghan S."/>
            <person name="Nieuwenhuizen N."/>
            <person name="Read N."/>
            <person name="Prakash R."/>
            <person name="Hunter D."/>
            <person name="Zhang H."/>
            <person name="McKenzie M."/>
            <person name="Knabel M."/>
            <person name="Harris A."/>
            <person name="Allan A.C."/>
            <person name="Gleave A."/>
            <person name="Chen A."/>
            <person name="Janssen B.J."/>
            <person name="Plunkett B."/>
            <person name="Ampomah-Dwamena C."/>
            <person name="Voogd C."/>
            <person name="Leif D."/>
            <person name="Lafferty D."/>
            <person name="Souleyre E.J.F."/>
            <person name="Varkonyi-Gasic E."/>
            <person name="Gambi F."/>
            <person name="Hanley J."/>
            <person name="Yao J.L."/>
            <person name="Cheung J."/>
            <person name="David K.M."/>
            <person name="Warren B."/>
            <person name="Marsh K."/>
            <person name="Snowden K.C."/>
            <person name="Lin-Wang K."/>
            <person name="Brian L."/>
            <person name="Martinez-Sanchez M."/>
            <person name="Wang M."/>
            <person name="Ileperuma N."/>
            <person name="Macnee N."/>
            <person name="Campin R."/>
            <person name="McAtee P."/>
            <person name="Drummond R.S.M."/>
            <person name="Espley R.V."/>
            <person name="Ireland H.S."/>
            <person name="Wu R."/>
            <person name="Atkinson R.G."/>
            <person name="Karunairetnam S."/>
            <person name="Bulley S."/>
            <person name="Chunkath S."/>
            <person name="Hanley Z."/>
            <person name="Storey R."/>
            <person name="Thrimawithana A.H."/>
            <person name="Thomson S."/>
            <person name="David C."/>
            <person name="Testolin R."/>
            <person name="Huang H."/>
            <person name="Hellens R.P."/>
            <person name="Schaffer R.J."/>
        </authorList>
    </citation>
    <scope>NUCLEOTIDE SEQUENCE [LARGE SCALE GENOMIC DNA]</scope>
    <source>
        <strain evidence="12">cv. Red5</strain>
    </source>
</reference>
<evidence type="ECO:0000256" key="9">
    <source>
        <dbReference type="SAM" id="MobiDB-lite"/>
    </source>
</evidence>
<feature type="region of interest" description="Disordered" evidence="9">
    <location>
        <begin position="635"/>
        <end position="675"/>
    </location>
</feature>
<dbReference type="FunCoup" id="A0A2R6PQ68">
    <property type="interactions" value="24"/>
</dbReference>
<keyword evidence="5 8" id="KW-0371">Homeobox</keyword>
<dbReference type="InterPro" id="IPR050224">
    <property type="entry name" value="TALE_homeobox"/>
</dbReference>
<evidence type="ECO:0000313" key="11">
    <source>
        <dbReference type="EMBL" id="PSR95205.1"/>
    </source>
</evidence>
<comment type="subcellular location">
    <subcellularLocation>
        <location evidence="1 8">Nucleus</location>
    </subcellularLocation>
</comment>
<dbReference type="CDD" id="cd00086">
    <property type="entry name" value="homeodomain"/>
    <property type="match status" value="1"/>
</dbReference>
<dbReference type="EMBL" id="NKQK01000023">
    <property type="protein sequence ID" value="PSR95205.1"/>
    <property type="molecule type" value="Genomic_DNA"/>
</dbReference>
<evidence type="ECO:0000256" key="5">
    <source>
        <dbReference type="ARBA" id="ARBA00023155"/>
    </source>
</evidence>
<dbReference type="FunFam" id="1.10.10.60:FF:000117">
    <property type="entry name" value="BEL1-like homeodomain protein 9"/>
    <property type="match status" value="1"/>
</dbReference>
<dbReference type="InParanoid" id="A0A2R6PQ68"/>
<reference evidence="11 12" key="1">
    <citation type="submission" date="2017-07" db="EMBL/GenBank/DDBJ databases">
        <title>An improved, manually edited Actinidia chinensis var. chinensis (kiwifruit) genome highlights the challenges associated with draft genomes and gene prediction in plants.</title>
        <authorList>
            <person name="Pilkington S."/>
            <person name="Crowhurst R."/>
            <person name="Hilario E."/>
            <person name="Nardozza S."/>
            <person name="Fraser L."/>
            <person name="Peng Y."/>
            <person name="Gunaseelan K."/>
            <person name="Simpson R."/>
            <person name="Tahir J."/>
            <person name="Deroles S."/>
            <person name="Templeton K."/>
            <person name="Luo Z."/>
            <person name="Davy M."/>
            <person name="Cheng C."/>
            <person name="Mcneilage M."/>
            <person name="Scaglione D."/>
            <person name="Liu Y."/>
            <person name="Zhang Q."/>
            <person name="Datson P."/>
            <person name="De Silva N."/>
            <person name="Gardiner S."/>
            <person name="Bassett H."/>
            <person name="Chagne D."/>
            <person name="Mccallum J."/>
            <person name="Dzierzon H."/>
            <person name="Deng C."/>
            <person name="Wang Y.-Y."/>
            <person name="Barron N."/>
            <person name="Manako K."/>
            <person name="Bowen J."/>
            <person name="Foster T."/>
            <person name="Erridge Z."/>
            <person name="Tiffin H."/>
            <person name="Waite C."/>
            <person name="Davies K."/>
            <person name="Grierson E."/>
            <person name="Laing W."/>
            <person name="Kirk R."/>
            <person name="Chen X."/>
            <person name="Wood M."/>
            <person name="Montefiori M."/>
            <person name="Brummell D."/>
            <person name="Schwinn K."/>
            <person name="Catanach A."/>
            <person name="Fullerton C."/>
            <person name="Li D."/>
            <person name="Meiyalaghan S."/>
            <person name="Nieuwenhuizen N."/>
            <person name="Read N."/>
            <person name="Prakash R."/>
            <person name="Hunter D."/>
            <person name="Zhang H."/>
            <person name="Mckenzie M."/>
            <person name="Knabel M."/>
            <person name="Harris A."/>
            <person name="Allan A."/>
            <person name="Chen A."/>
            <person name="Janssen B."/>
            <person name="Plunkett B."/>
            <person name="Dwamena C."/>
            <person name="Voogd C."/>
            <person name="Leif D."/>
            <person name="Lafferty D."/>
            <person name="Souleyre E."/>
            <person name="Varkonyi-Gasic E."/>
            <person name="Gambi F."/>
            <person name="Hanley J."/>
            <person name="Yao J.-L."/>
            <person name="Cheung J."/>
            <person name="David K."/>
            <person name="Warren B."/>
            <person name="Marsh K."/>
            <person name="Snowden K."/>
            <person name="Lin-Wang K."/>
            <person name="Brian L."/>
            <person name="Martinez-Sanchez M."/>
            <person name="Wang M."/>
            <person name="Ileperuma N."/>
            <person name="Macnee N."/>
            <person name="Campin R."/>
            <person name="Mcatee P."/>
            <person name="Drummond R."/>
            <person name="Espley R."/>
            <person name="Ireland H."/>
            <person name="Wu R."/>
            <person name="Atkinson R."/>
            <person name="Karunairetnam S."/>
            <person name="Bulley S."/>
            <person name="Chunkath S."/>
            <person name="Hanley Z."/>
            <person name="Storey R."/>
            <person name="Thrimawithana A."/>
            <person name="Thomson S."/>
            <person name="David C."/>
            <person name="Testolin R."/>
        </authorList>
    </citation>
    <scope>NUCLEOTIDE SEQUENCE [LARGE SCALE GENOMIC DNA]</scope>
    <source>
        <strain evidence="12">cv. Red5</strain>
        <tissue evidence="11">Young leaf</tissue>
    </source>
</reference>
<accession>A0A2R6PQ68</accession>
<dbReference type="PROSITE" id="PS50071">
    <property type="entry name" value="HOMEOBOX_2"/>
    <property type="match status" value="1"/>
</dbReference>
<dbReference type="SUPFAM" id="SSF46689">
    <property type="entry name" value="Homeodomain-like"/>
    <property type="match status" value="1"/>
</dbReference>
<comment type="caution">
    <text evidence="11">The sequence shown here is derived from an EMBL/GenBank/DDBJ whole genome shotgun (WGS) entry which is preliminary data.</text>
</comment>
<keyword evidence="4 8" id="KW-0238">DNA-binding</keyword>
<dbReference type="SMR" id="A0A2R6PQ68"/>
<feature type="domain" description="Homeobox" evidence="10">
    <location>
        <begin position="559"/>
        <end position="622"/>
    </location>
</feature>
<evidence type="ECO:0000256" key="7">
    <source>
        <dbReference type="ARBA" id="ARBA00023242"/>
    </source>
</evidence>
<dbReference type="InterPro" id="IPR006563">
    <property type="entry name" value="POX_dom"/>
</dbReference>
<dbReference type="Pfam" id="PF07526">
    <property type="entry name" value="POX"/>
    <property type="match status" value="1"/>
</dbReference>
<dbReference type="AlphaFoldDB" id="A0A2R6PQ68"/>
<dbReference type="GO" id="GO:0005634">
    <property type="term" value="C:nucleus"/>
    <property type="evidence" value="ECO:0007669"/>
    <property type="project" value="UniProtKB-SubCell"/>
</dbReference>
<dbReference type="InterPro" id="IPR009057">
    <property type="entry name" value="Homeodomain-like_sf"/>
</dbReference>
<dbReference type="Proteomes" id="UP000241394">
    <property type="component" value="Chromosome LG23"/>
</dbReference>
<dbReference type="InterPro" id="IPR001356">
    <property type="entry name" value="HD"/>
</dbReference>
<dbReference type="InterPro" id="IPR008422">
    <property type="entry name" value="KN_HD"/>
</dbReference>
<feature type="region of interest" description="Disordered" evidence="9">
    <location>
        <begin position="1"/>
        <end position="20"/>
    </location>
</feature>